<dbReference type="EMBL" id="QZEY01000026">
    <property type="protein sequence ID" value="RJL21213.1"/>
    <property type="molecule type" value="Genomic_DNA"/>
</dbReference>
<reference evidence="2 3" key="1">
    <citation type="submission" date="2018-09" db="EMBL/GenBank/DDBJ databases">
        <title>YIM 75507 draft genome.</title>
        <authorList>
            <person name="Tang S."/>
            <person name="Feng Y."/>
        </authorList>
    </citation>
    <scope>NUCLEOTIDE SEQUENCE [LARGE SCALE GENOMIC DNA]</scope>
    <source>
        <strain evidence="2 3">YIM 75507</strain>
    </source>
</reference>
<proteinExistence type="predicted"/>
<evidence type="ECO:0000313" key="2">
    <source>
        <dbReference type="EMBL" id="RJL21213.1"/>
    </source>
</evidence>
<name>A0A3A3ZZK1_9ACTN</name>
<accession>A0A3A3ZZK1</accession>
<comment type="caution">
    <text evidence="2">The sequence shown here is derived from an EMBL/GenBank/DDBJ whole genome shotgun (WGS) entry which is preliminary data.</text>
</comment>
<evidence type="ECO:0000313" key="3">
    <source>
        <dbReference type="Proteomes" id="UP000265768"/>
    </source>
</evidence>
<organism evidence="2 3">
    <name type="scientific">Bailinhaonella thermotolerans</name>
    <dbReference type="NCBI Taxonomy" id="1070861"/>
    <lineage>
        <taxon>Bacteria</taxon>
        <taxon>Bacillati</taxon>
        <taxon>Actinomycetota</taxon>
        <taxon>Actinomycetes</taxon>
        <taxon>Streptosporangiales</taxon>
        <taxon>Streptosporangiaceae</taxon>
        <taxon>Bailinhaonella</taxon>
    </lineage>
</organism>
<dbReference type="Proteomes" id="UP000265768">
    <property type="component" value="Unassembled WGS sequence"/>
</dbReference>
<evidence type="ECO:0000256" key="1">
    <source>
        <dbReference type="SAM" id="MobiDB-lite"/>
    </source>
</evidence>
<protein>
    <submittedName>
        <fullName evidence="2">Uncharacterized protein</fullName>
    </submittedName>
</protein>
<feature type="region of interest" description="Disordered" evidence="1">
    <location>
        <begin position="68"/>
        <end position="89"/>
    </location>
</feature>
<sequence length="346" mass="37272">MVADVARLTSRGFDPVNTAERARIPVETVHEIIRRLGTFLSTAAKVKVHVVDPADLGVLLPLRADPRTARSARRGRRPSRGQPAFAPRSPDQVVVPWGYRFRRGGHSSDMRQAAALVAAAHEQGLLGPGMITRFLGRVQPPRLRVVTFADLCVVWMLAAHGRFTELAAAEFVTAHYAAIAAEAYQVLESGRAQAGAALTRLLGTDRPPRGRLTSLCAAASPLAEPAVARLRRDLARAGGDDELIRAALGRFRAANRHLDPPGSVAELTQGQVLRIAQAAGLAGRQVTAALTRDIQARLADLDLLEDGDQLVPLGVSATFAGRQEDYWAAMRARAQGRTDWARPLLS</sequence>
<gene>
    <name evidence="2" type="ORF">D5H75_37745</name>
</gene>
<feature type="compositionally biased region" description="Basic residues" evidence="1">
    <location>
        <begin position="70"/>
        <end position="79"/>
    </location>
</feature>
<dbReference type="AlphaFoldDB" id="A0A3A3ZZK1"/>
<keyword evidence="3" id="KW-1185">Reference proteome</keyword>